<comment type="caution">
    <text evidence="1">The sequence shown here is derived from an EMBL/GenBank/DDBJ whole genome shotgun (WGS) entry which is preliminary data.</text>
</comment>
<proteinExistence type="predicted"/>
<organism evidence="1 2">
    <name type="scientific">Lentzea kristufekii</name>
    <dbReference type="NCBI Taxonomy" id="3095430"/>
    <lineage>
        <taxon>Bacteria</taxon>
        <taxon>Bacillati</taxon>
        <taxon>Actinomycetota</taxon>
        <taxon>Actinomycetes</taxon>
        <taxon>Pseudonocardiales</taxon>
        <taxon>Pseudonocardiaceae</taxon>
        <taxon>Lentzea</taxon>
    </lineage>
</organism>
<reference evidence="1 2" key="2">
    <citation type="submission" date="2023-11" db="EMBL/GenBank/DDBJ databases">
        <authorList>
            <person name="Lara A.C."/>
            <person name="Chronakova A."/>
        </authorList>
    </citation>
    <scope>NUCLEOTIDE SEQUENCE [LARGE SCALE GENOMIC DNA]</scope>
    <source>
        <strain evidence="1 2">BCCO 10_0798</strain>
    </source>
</reference>
<gene>
    <name evidence="1" type="ORF">SK571_13615</name>
</gene>
<evidence type="ECO:0000313" key="1">
    <source>
        <dbReference type="EMBL" id="MDX8050424.1"/>
    </source>
</evidence>
<accession>A0ABU4TQ55</accession>
<dbReference type="RefSeq" id="WP_319984397.1">
    <property type="nucleotide sequence ID" value="NZ_JAXAVV010000005.1"/>
</dbReference>
<sequence>MTWLLVGALAAVVFGALVVMGVLAERCPDPAPERDIGAVELPAVRDELALRDLQLERHQRRERVSRYRNDRGDQ</sequence>
<reference evidence="1 2" key="1">
    <citation type="submission" date="2023-11" db="EMBL/GenBank/DDBJ databases">
        <title>Lentzea sokolovensis, sp. nov., Lentzea kristufkii, sp. nov., and Lentzea miocenensis, sp. nov., rare actinobacteria from Sokolov Coal Basin, Miocene lacustrine sediment, Czech Republic.</title>
        <authorList>
            <person name="Lara A."/>
            <person name="Kotroba L."/>
            <person name="Nouioui I."/>
            <person name="Neumann-Schaal M."/>
            <person name="Mast Y."/>
            <person name="Chronakova A."/>
        </authorList>
    </citation>
    <scope>NUCLEOTIDE SEQUENCE [LARGE SCALE GENOMIC DNA]</scope>
    <source>
        <strain evidence="1 2">BCCO 10_0798</strain>
    </source>
</reference>
<dbReference type="Proteomes" id="UP001271792">
    <property type="component" value="Unassembled WGS sequence"/>
</dbReference>
<keyword evidence="2" id="KW-1185">Reference proteome</keyword>
<dbReference type="EMBL" id="JAXAVV010000005">
    <property type="protein sequence ID" value="MDX8050424.1"/>
    <property type="molecule type" value="Genomic_DNA"/>
</dbReference>
<evidence type="ECO:0000313" key="2">
    <source>
        <dbReference type="Proteomes" id="UP001271792"/>
    </source>
</evidence>
<name>A0ABU4TQ55_9PSEU</name>
<protein>
    <submittedName>
        <fullName evidence="1">Uncharacterized protein</fullName>
    </submittedName>
</protein>